<sequence length="404" mass="44601">MSFPRLLIIIQVFSCRCYVAIQNDVVQAQQPNHQNNAELGLAPHKIVIKLPDVEKTLQQGTFGMRLARLDEFESLTPLMIASDGDDQTSLRRHRISAITSRSPPPPRCLTNGKTMIVPLNSRKGGALFAPLLATPDSKGISFENDTTKGCNAIVEDNDNVPISSNLDKLDADFISIDRTTVSYLEPRQQRIHQCECGISRQDKAPSFELSTPSYAPPPLPVLLVNSPRLELRKELPAINETNNGSLDINDGAKTNKSPSINSMNSLGRCQACYSPQDSSFSTGSPLDTSASISDSFCVAGEWEMNLGKKGRVYSLETGVQQRIDMEIYGFSPELDYSISEPDSQQKYILHRIEEESDQNGDMEIAGMVTSQTLDSIKSTFTYLNQVDSQCNIIIPHSISQQVKN</sequence>
<accession>A0A1I7VWX7</accession>
<reference evidence="3" key="2">
    <citation type="submission" date="2016-11" db="UniProtKB">
        <authorList>
            <consortium name="WormBaseParasite"/>
        </authorList>
    </citation>
    <scope>IDENTIFICATION</scope>
</reference>
<dbReference type="eggNOG" id="ENOG502SUAS">
    <property type="taxonomic scope" value="Eukaryota"/>
</dbReference>
<feature type="signal peptide" evidence="1">
    <location>
        <begin position="1"/>
        <end position="28"/>
    </location>
</feature>
<evidence type="ECO:0000313" key="3">
    <source>
        <dbReference type="WBParaSite" id="EN70_7181"/>
    </source>
</evidence>
<protein>
    <submittedName>
        <fullName evidence="3">Uncharacterized protein</fullName>
    </submittedName>
</protein>
<evidence type="ECO:0000313" key="2">
    <source>
        <dbReference type="Proteomes" id="UP000095285"/>
    </source>
</evidence>
<feature type="chain" id="PRO_5009310297" evidence="1">
    <location>
        <begin position="29"/>
        <end position="404"/>
    </location>
</feature>
<keyword evidence="2" id="KW-1185">Reference proteome</keyword>
<dbReference type="AlphaFoldDB" id="A0A1I7VWX7"/>
<proteinExistence type="predicted"/>
<reference evidence="2" key="1">
    <citation type="submission" date="2012-04" db="EMBL/GenBank/DDBJ databases">
        <title>The Genome Sequence of Loa loa.</title>
        <authorList>
            <consortium name="The Broad Institute Genome Sequencing Platform"/>
            <consortium name="Broad Institute Genome Sequencing Center for Infectious Disease"/>
            <person name="Nutman T.B."/>
            <person name="Fink D.L."/>
            <person name="Russ C."/>
            <person name="Young S."/>
            <person name="Zeng Q."/>
            <person name="Gargeya S."/>
            <person name="Alvarado L."/>
            <person name="Berlin A."/>
            <person name="Chapman S.B."/>
            <person name="Chen Z."/>
            <person name="Freedman E."/>
            <person name="Gellesch M."/>
            <person name="Goldberg J."/>
            <person name="Griggs A."/>
            <person name="Gujja S."/>
            <person name="Heilman E.R."/>
            <person name="Heiman D."/>
            <person name="Howarth C."/>
            <person name="Mehta T."/>
            <person name="Neiman D."/>
            <person name="Pearson M."/>
            <person name="Roberts A."/>
            <person name="Saif S."/>
            <person name="Shea T."/>
            <person name="Shenoy N."/>
            <person name="Sisk P."/>
            <person name="Stolte C."/>
            <person name="Sykes S."/>
            <person name="White J."/>
            <person name="Yandava C."/>
            <person name="Haas B."/>
            <person name="Henn M.R."/>
            <person name="Nusbaum C."/>
            <person name="Birren B."/>
        </authorList>
    </citation>
    <scope>NUCLEOTIDE SEQUENCE [LARGE SCALE GENOMIC DNA]</scope>
</reference>
<evidence type="ECO:0000256" key="1">
    <source>
        <dbReference type="SAM" id="SignalP"/>
    </source>
</evidence>
<name>A0A1I7VWX7_LOALO</name>
<dbReference type="Proteomes" id="UP000095285">
    <property type="component" value="Unassembled WGS sequence"/>
</dbReference>
<dbReference type="WBParaSite" id="EN70_7181">
    <property type="protein sequence ID" value="EN70_7181"/>
    <property type="gene ID" value="EN70_7181"/>
</dbReference>
<keyword evidence="1" id="KW-0732">Signal</keyword>
<organism evidence="2 3">
    <name type="scientific">Loa loa</name>
    <name type="common">Eye worm</name>
    <name type="synonym">Filaria loa</name>
    <dbReference type="NCBI Taxonomy" id="7209"/>
    <lineage>
        <taxon>Eukaryota</taxon>
        <taxon>Metazoa</taxon>
        <taxon>Ecdysozoa</taxon>
        <taxon>Nematoda</taxon>
        <taxon>Chromadorea</taxon>
        <taxon>Rhabditida</taxon>
        <taxon>Spirurina</taxon>
        <taxon>Spiruromorpha</taxon>
        <taxon>Filarioidea</taxon>
        <taxon>Onchocercidae</taxon>
        <taxon>Loa</taxon>
    </lineage>
</organism>